<dbReference type="GO" id="GO:0008270">
    <property type="term" value="F:zinc ion binding"/>
    <property type="evidence" value="ECO:0007669"/>
    <property type="project" value="InterPro"/>
</dbReference>
<organism evidence="2 3">
    <name type="scientific">Ceutorhynchus assimilis</name>
    <name type="common">cabbage seed weevil</name>
    <dbReference type="NCBI Taxonomy" id="467358"/>
    <lineage>
        <taxon>Eukaryota</taxon>
        <taxon>Metazoa</taxon>
        <taxon>Ecdysozoa</taxon>
        <taxon>Arthropoda</taxon>
        <taxon>Hexapoda</taxon>
        <taxon>Insecta</taxon>
        <taxon>Pterygota</taxon>
        <taxon>Neoptera</taxon>
        <taxon>Endopterygota</taxon>
        <taxon>Coleoptera</taxon>
        <taxon>Polyphaga</taxon>
        <taxon>Cucujiformia</taxon>
        <taxon>Curculionidae</taxon>
        <taxon>Ceutorhynchinae</taxon>
        <taxon>Ceutorhynchus</taxon>
    </lineage>
</organism>
<dbReference type="AlphaFoldDB" id="A0A9N9MN30"/>
<name>A0A9N9MN30_9CUCU</name>
<proteinExistence type="predicted"/>
<protein>
    <recommendedName>
        <fullName evidence="1">ZAD domain-containing protein</fullName>
    </recommendedName>
</protein>
<dbReference type="Proteomes" id="UP001152799">
    <property type="component" value="Chromosome 3"/>
</dbReference>
<feature type="domain" description="ZAD" evidence="1">
    <location>
        <begin position="3"/>
        <end position="71"/>
    </location>
</feature>
<dbReference type="InterPro" id="IPR012934">
    <property type="entry name" value="Znf_AD"/>
</dbReference>
<feature type="domain" description="ZAD" evidence="1">
    <location>
        <begin position="99"/>
        <end position="173"/>
    </location>
</feature>
<dbReference type="SMART" id="SM00868">
    <property type="entry name" value="zf-AD"/>
    <property type="match status" value="2"/>
</dbReference>
<evidence type="ECO:0000259" key="1">
    <source>
        <dbReference type="SMART" id="SM00868"/>
    </source>
</evidence>
<gene>
    <name evidence="2" type="ORF">CEUTPL_LOCUS7060</name>
</gene>
<evidence type="ECO:0000313" key="3">
    <source>
        <dbReference type="Proteomes" id="UP001152799"/>
    </source>
</evidence>
<sequence length="242" mass="27954">MEVCRLCLKLLTGSFYKLEESYKKIINDLIPEVNLEISSDPVICTQCLLSIDELYTFKMLYSQNEQQLKHKIKDLVGPKLSEQEILQCQHSPEKTKERLCRTCLKCIENNAFTVLKPSCCDAYLESMLQTCLPDLDLDISQDPVMCEKCFNFLQKFHNLKSVCQEVEEKLKKYHPENSLIDLYNVVLEESLPKTTTDTNNDAVNVKNELLDDINDVINGLDDSEDFSNIIVKQEEIDIKLEE</sequence>
<dbReference type="EMBL" id="OU892279">
    <property type="protein sequence ID" value="CAG9766476.1"/>
    <property type="molecule type" value="Genomic_DNA"/>
</dbReference>
<reference evidence="2" key="1">
    <citation type="submission" date="2022-01" db="EMBL/GenBank/DDBJ databases">
        <authorList>
            <person name="King R."/>
        </authorList>
    </citation>
    <scope>NUCLEOTIDE SEQUENCE</scope>
</reference>
<dbReference type="GO" id="GO:0005634">
    <property type="term" value="C:nucleus"/>
    <property type="evidence" value="ECO:0007669"/>
    <property type="project" value="InterPro"/>
</dbReference>
<accession>A0A9N9MN30</accession>
<keyword evidence="3" id="KW-1185">Reference proteome</keyword>
<evidence type="ECO:0000313" key="2">
    <source>
        <dbReference type="EMBL" id="CAG9766476.1"/>
    </source>
</evidence>
<dbReference type="OrthoDB" id="6776957at2759"/>